<dbReference type="Pfam" id="PF04986">
    <property type="entry name" value="Y2_Tnp"/>
    <property type="match status" value="1"/>
</dbReference>
<proteinExistence type="predicted"/>
<feature type="domain" description="Transposase zinc-binding" evidence="2">
    <location>
        <begin position="82"/>
        <end position="173"/>
    </location>
</feature>
<name>A0A1D3TSP7_9FIRM</name>
<reference evidence="3 4" key="1">
    <citation type="submission" date="2016-09" db="EMBL/GenBank/DDBJ databases">
        <authorList>
            <person name="Capua I."/>
            <person name="De Benedictis P."/>
            <person name="Joannis T."/>
            <person name="Lombin L.H."/>
            <person name="Cattoli G."/>
        </authorList>
    </citation>
    <scope>NUCLEOTIDE SEQUENCE [LARGE SCALE GENOMIC DNA]</scope>
    <source>
        <strain evidence="3 4">GluBS11</strain>
    </source>
</reference>
<dbReference type="InterPro" id="IPR026889">
    <property type="entry name" value="Zn_Tnp"/>
</dbReference>
<evidence type="ECO:0000259" key="2">
    <source>
        <dbReference type="Pfam" id="PF14319"/>
    </source>
</evidence>
<dbReference type="STRING" id="1619234.SAMN05421730_1006120"/>
<feature type="domain" description="Transposase IS801/IS1294" evidence="1">
    <location>
        <begin position="219"/>
        <end position="382"/>
    </location>
</feature>
<gene>
    <name evidence="3" type="ORF">SAMN05421730_1006120</name>
</gene>
<keyword evidence="4" id="KW-1185">Reference proteome</keyword>
<evidence type="ECO:0000313" key="4">
    <source>
        <dbReference type="Proteomes" id="UP000199315"/>
    </source>
</evidence>
<sequence>MVWITEIRFFYYSFCSAKRSPASIRLSCERACPVSPLEPVVRWRQSTFSIIFFAIASKSSFSCVCIGMGTYIPHREGIIQTIVRNSLTQYQAYASPSQTILDRLEHFAECADWTKGVARIRCHDCGHSYFRPFSCKVFHLCPSCDQKRTLLYAEYLAEDLLLDLPHRQFVFTIPKILRPYFKSDKHLFGEVSRLAFSLLSDFFSLAAGQELLCACVVSYQSFGEFARFHPHWHVLVLEGGFTKHDRFVYMPIGADEGMLKVWQAAILALFLRKQLIDKARANMFKDWKHSGFSIESDTRLFSKTDREALGQYVVRGATCAEKIQYDPVSDTVIWTASPKGFYKGKTETFKGFEFVDQLVAHLPPRRVQLVRRYGVYAGKVRKQWQERPNIYSLAPESWQKGHPSVSKIVQAKAPEKPENEEAMQVPDAWSKLRKQSWARLLQKVYEVDPFICPKCQGSMSVVAIIEDPKELAKIINWAKQQEREQPVAVCARSPPELALVSV</sequence>
<dbReference type="Proteomes" id="UP000199315">
    <property type="component" value="Unassembled WGS sequence"/>
</dbReference>
<evidence type="ECO:0000259" key="1">
    <source>
        <dbReference type="Pfam" id="PF04986"/>
    </source>
</evidence>
<dbReference type="GO" id="GO:0006313">
    <property type="term" value="P:DNA transposition"/>
    <property type="evidence" value="ECO:0007669"/>
    <property type="project" value="InterPro"/>
</dbReference>
<dbReference type="EMBL" id="FMKA01000006">
    <property type="protein sequence ID" value="SCP96843.1"/>
    <property type="molecule type" value="Genomic_DNA"/>
</dbReference>
<dbReference type="GO" id="GO:0004803">
    <property type="term" value="F:transposase activity"/>
    <property type="evidence" value="ECO:0007669"/>
    <property type="project" value="InterPro"/>
</dbReference>
<organism evidence="3 4">
    <name type="scientific">Anaerobium acetethylicum</name>
    <dbReference type="NCBI Taxonomy" id="1619234"/>
    <lineage>
        <taxon>Bacteria</taxon>
        <taxon>Bacillati</taxon>
        <taxon>Bacillota</taxon>
        <taxon>Clostridia</taxon>
        <taxon>Lachnospirales</taxon>
        <taxon>Lachnospiraceae</taxon>
        <taxon>Anaerobium</taxon>
    </lineage>
</organism>
<accession>A0A1D3TSP7</accession>
<protein>
    <submittedName>
        <fullName evidence="3">Putative transposase</fullName>
    </submittedName>
</protein>
<evidence type="ECO:0000313" key="3">
    <source>
        <dbReference type="EMBL" id="SCP96843.1"/>
    </source>
</evidence>
<dbReference type="InterPro" id="IPR007069">
    <property type="entry name" value="Transposase_32"/>
</dbReference>
<dbReference type="PANTHER" id="PTHR37023">
    <property type="entry name" value="TRANSPOSASE"/>
    <property type="match status" value="1"/>
</dbReference>
<dbReference type="PANTHER" id="PTHR37023:SF1">
    <property type="entry name" value="ISSOD25 TRANSPOSASE TNPA_ISSOD25"/>
    <property type="match status" value="1"/>
</dbReference>
<dbReference type="GO" id="GO:0003677">
    <property type="term" value="F:DNA binding"/>
    <property type="evidence" value="ECO:0007669"/>
    <property type="project" value="InterPro"/>
</dbReference>
<dbReference type="Pfam" id="PF14319">
    <property type="entry name" value="Zn_Tnp_IS91"/>
    <property type="match status" value="1"/>
</dbReference>
<dbReference type="AlphaFoldDB" id="A0A1D3TSP7"/>
<dbReference type="RefSeq" id="WP_330387857.1">
    <property type="nucleotide sequence ID" value="NZ_FMKA01000006.1"/>
</dbReference>